<sequence length="86" mass="9505">MSDSDKCTPSECGLFVGRCRADTPASPPAGLDSDDRQSVAIKVESEAEADSGQHPLRPRPFRPQPLRPRPCRPRSCRHSPCRHSPR</sequence>
<keyword evidence="3" id="KW-1185">Reference proteome</keyword>
<gene>
    <name evidence="2" type="ORF">THITE_2170542</name>
</gene>
<accession>G2R8M2</accession>
<reference evidence="2 3" key="1">
    <citation type="journal article" date="2011" name="Nat. Biotechnol.">
        <title>Comparative genomic analysis of the thermophilic biomass-degrading fungi Myceliophthora thermophila and Thielavia terrestris.</title>
        <authorList>
            <person name="Berka R.M."/>
            <person name="Grigoriev I.V."/>
            <person name="Otillar R."/>
            <person name="Salamov A."/>
            <person name="Grimwood J."/>
            <person name="Reid I."/>
            <person name="Ishmael N."/>
            <person name="John T."/>
            <person name="Darmond C."/>
            <person name="Moisan M.-C."/>
            <person name="Henrissat B."/>
            <person name="Coutinho P.M."/>
            <person name="Lombard V."/>
            <person name="Natvig D.O."/>
            <person name="Lindquist E."/>
            <person name="Schmutz J."/>
            <person name="Lucas S."/>
            <person name="Harris P."/>
            <person name="Powlowski J."/>
            <person name="Bellemare A."/>
            <person name="Taylor D."/>
            <person name="Butler G."/>
            <person name="de Vries R.P."/>
            <person name="Allijn I.E."/>
            <person name="van den Brink J."/>
            <person name="Ushinsky S."/>
            <person name="Storms R."/>
            <person name="Powell A.J."/>
            <person name="Paulsen I.T."/>
            <person name="Elbourne L.D.H."/>
            <person name="Baker S.E."/>
            <person name="Magnuson J."/>
            <person name="LaBoissiere S."/>
            <person name="Clutterbuck A.J."/>
            <person name="Martinez D."/>
            <person name="Wogulis M."/>
            <person name="de Leon A.L."/>
            <person name="Rey M.W."/>
            <person name="Tsang A."/>
        </authorList>
    </citation>
    <scope>NUCLEOTIDE SEQUENCE [LARGE SCALE GENOMIC DNA]</scope>
    <source>
        <strain evidence="3">ATCC 38088 / NRRL 8126</strain>
    </source>
</reference>
<dbReference type="Proteomes" id="UP000008181">
    <property type="component" value="Chromosome 3"/>
</dbReference>
<dbReference type="EMBL" id="CP003011">
    <property type="protein sequence ID" value="AEO67437.1"/>
    <property type="molecule type" value="Genomic_DNA"/>
</dbReference>
<evidence type="ECO:0000256" key="1">
    <source>
        <dbReference type="SAM" id="MobiDB-lite"/>
    </source>
</evidence>
<dbReference type="AlphaFoldDB" id="G2R8M2"/>
<name>G2R8M2_THETT</name>
<evidence type="ECO:0000313" key="3">
    <source>
        <dbReference type="Proteomes" id="UP000008181"/>
    </source>
</evidence>
<dbReference type="RefSeq" id="XP_003653773.1">
    <property type="nucleotide sequence ID" value="XM_003653725.1"/>
</dbReference>
<feature type="region of interest" description="Disordered" evidence="1">
    <location>
        <begin position="44"/>
        <end position="86"/>
    </location>
</feature>
<organism evidence="2 3">
    <name type="scientific">Thermothielavioides terrestris (strain ATCC 38088 / NRRL 8126)</name>
    <name type="common">Thielavia terrestris</name>
    <dbReference type="NCBI Taxonomy" id="578455"/>
    <lineage>
        <taxon>Eukaryota</taxon>
        <taxon>Fungi</taxon>
        <taxon>Dikarya</taxon>
        <taxon>Ascomycota</taxon>
        <taxon>Pezizomycotina</taxon>
        <taxon>Sordariomycetes</taxon>
        <taxon>Sordariomycetidae</taxon>
        <taxon>Sordariales</taxon>
        <taxon>Chaetomiaceae</taxon>
        <taxon>Thermothielavioides</taxon>
        <taxon>Thermothielavioides terrestris</taxon>
    </lineage>
</organism>
<protein>
    <submittedName>
        <fullName evidence="2">Uncharacterized protein</fullName>
    </submittedName>
</protein>
<feature type="compositionally biased region" description="Basic residues" evidence="1">
    <location>
        <begin position="69"/>
        <end position="86"/>
    </location>
</feature>
<evidence type="ECO:0000313" key="2">
    <source>
        <dbReference type="EMBL" id="AEO67437.1"/>
    </source>
</evidence>
<dbReference type="GeneID" id="11516348"/>
<dbReference type="HOGENOM" id="CLU_2499451_0_0_1"/>
<proteinExistence type="predicted"/>
<dbReference type="KEGG" id="ttt:THITE_2170542"/>